<evidence type="ECO:0000313" key="3">
    <source>
        <dbReference type="Proteomes" id="UP000050417"/>
    </source>
</evidence>
<dbReference type="Pfam" id="PF00583">
    <property type="entry name" value="Acetyltransf_1"/>
    <property type="match status" value="1"/>
</dbReference>
<reference evidence="2 3" key="1">
    <citation type="submission" date="2015-07" db="EMBL/GenBank/DDBJ databases">
        <title>Genome sequence of Ornatilinea apprima DSM 23815.</title>
        <authorList>
            <person name="Hemp J."/>
            <person name="Ward L.M."/>
            <person name="Pace L.A."/>
            <person name="Fischer W.W."/>
        </authorList>
    </citation>
    <scope>NUCLEOTIDE SEQUENCE [LARGE SCALE GENOMIC DNA]</scope>
    <source>
        <strain evidence="2 3">P3M-1</strain>
    </source>
</reference>
<dbReference type="PANTHER" id="PTHR41368:SF1">
    <property type="entry name" value="PROTEIN YGHO"/>
    <property type="match status" value="1"/>
</dbReference>
<dbReference type="AlphaFoldDB" id="A0A0P6XXE9"/>
<feature type="domain" description="N-acetyltransferase" evidence="1">
    <location>
        <begin position="203"/>
        <end position="377"/>
    </location>
</feature>
<protein>
    <recommendedName>
        <fullName evidence="1">N-acetyltransferase domain-containing protein</fullName>
    </recommendedName>
</protein>
<proteinExistence type="predicted"/>
<dbReference type="EMBL" id="LGCL01000004">
    <property type="protein sequence ID" value="KPL80576.1"/>
    <property type="molecule type" value="Genomic_DNA"/>
</dbReference>
<dbReference type="STRING" id="1134406.ADN00_01665"/>
<dbReference type="InterPro" id="IPR039968">
    <property type="entry name" value="BcerS-like"/>
</dbReference>
<evidence type="ECO:0000313" key="2">
    <source>
        <dbReference type="EMBL" id="KPL80576.1"/>
    </source>
</evidence>
<dbReference type="Gene3D" id="3.40.630.30">
    <property type="match status" value="1"/>
</dbReference>
<dbReference type="OrthoDB" id="9806005at2"/>
<dbReference type="Proteomes" id="UP000050417">
    <property type="component" value="Unassembled WGS sequence"/>
</dbReference>
<sequence>MPTITIKPAQTARERRIFLTLPWKIYRRDPLWVPPLLPDRRKAIDPRRGVFFRRGGEAEFFIAWRGGQPVGTICCAVDHPSNRETGLQESVFGFFECIDDGDVARALFDHATAWARQRGLSSITGPFHLDYEDSYGVLIEGRDRPPAILCGHTPAYYQTFFESYGFTPSRGDNIAFALDLNKPSPALDRLAQGAQRAREQGRFTVRAARFAEWEAEIDRVHPLINAALAHLPDHRPWPREALQESFAPFKQIADPELILFVEEQGKVVGFFPGVPNLNEALIHANGLRYPWNYLQLAWWMRQPVRCLAVKSVLVYPEYWSSGASLLLFDEMLSRARARGYWWADLSLTSTDNPKTPMLAERLGAKIYKRYRVYRLEV</sequence>
<organism evidence="2 3">
    <name type="scientific">Ornatilinea apprima</name>
    <dbReference type="NCBI Taxonomy" id="1134406"/>
    <lineage>
        <taxon>Bacteria</taxon>
        <taxon>Bacillati</taxon>
        <taxon>Chloroflexota</taxon>
        <taxon>Anaerolineae</taxon>
        <taxon>Anaerolineales</taxon>
        <taxon>Anaerolineaceae</taxon>
        <taxon>Ornatilinea</taxon>
    </lineage>
</organism>
<dbReference type="InterPro" id="IPR000182">
    <property type="entry name" value="GNAT_dom"/>
</dbReference>
<accession>A0A0P6XXE9</accession>
<name>A0A0P6XXE9_9CHLR</name>
<keyword evidence="3" id="KW-1185">Reference proteome</keyword>
<comment type="caution">
    <text evidence="2">The sequence shown here is derived from an EMBL/GenBank/DDBJ whole genome shotgun (WGS) entry which is preliminary data.</text>
</comment>
<gene>
    <name evidence="2" type="ORF">ADN00_01665</name>
</gene>
<dbReference type="CDD" id="cd04301">
    <property type="entry name" value="NAT_SF"/>
    <property type="match status" value="1"/>
</dbReference>
<dbReference type="SUPFAM" id="SSF55729">
    <property type="entry name" value="Acyl-CoA N-acyltransferases (Nat)"/>
    <property type="match status" value="1"/>
</dbReference>
<dbReference type="PROSITE" id="PS51186">
    <property type="entry name" value="GNAT"/>
    <property type="match status" value="1"/>
</dbReference>
<dbReference type="GO" id="GO:0016747">
    <property type="term" value="F:acyltransferase activity, transferring groups other than amino-acyl groups"/>
    <property type="evidence" value="ECO:0007669"/>
    <property type="project" value="InterPro"/>
</dbReference>
<dbReference type="RefSeq" id="WP_075061222.1">
    <property type="nucleotide sequence ID" value="NZ_LGCL01000004.1"/>
</dbReference>
<evidence type="ECO:0000259" key="1">
    <source>
        <dbReference type="PROSITE" id="PS51186"/>
    </source>
</evidence>
<dbReference type="PANTHER" id="PTHR41368">
    <property type="entry name" value="PROTEIN YGHO"/>
    <property type="match status" value="1"/>
</dbReference>
<dbReference type="InterPro" id="IPR016181">
    <property type="entry name" value="Acyl_CoA_acyltransferase"/>
</dbReference>